<accession>A0A9D4MSG8</accession>
<keyword evidence="2" id="KW-1185">Reference proteome</keyword>
<dbReference type="EMBL" id="JAIWYP010000001">
    <property type="protein sequence ID" value="KAH3881119.1"/>
    <property type="molecule type" value="Genomic_DNA"/>
</dbReference>
<dbReference type="Proteomes" id="UP000828390">
    <property type="component" value="Unassembled WGS sequence"/>
</dbReference>
<reference evidence="1" key="1">
    <citation type="journal article" date="2019" name="bioRxiv">
        <title>The Genome of the Zebra Mussel, Dreissena polymorpha: A Resource for Invasive Species Research.</title>
        <authorList>
            <person name="McCartney M.A."/>
            <person name="Auch B."/>
            <person name="Kono T."/>
            <person name="Mallez S."/>
            <person name="Zhang Y."/>
            <person name="Obille A."/>
            <person name="Becker A."/>
            <person name="Abrahante J.E."/>
            <person name="Garbe J."/>
            <person name="Badalamenti J.P."/>
            <person name="Herman A."/>
            <person name="Mangelson H."/>
            <person name="Liachko I."/>
            <person name="Sullivan S."/>
            <person name="Sone E.D."/>
            <person name="Koren S."/>
            <person name="Silverstein K.A.T."/>
            <person name="Beckman K.B."/>
            <person name="Gohl D.M."/>
        </authorList>
    </citation>
    <scope>NUCLEOTIDE SEQUENCE</scope>
    <source>
        <strain evidence="1">Duluth1</strain>
        <tissue evidence="1">Whole animal</tissue>
    </source>
</reference>
<evidence type="ECO:0000313" key="1">
    <source>
        <dbReference type="EMBL" id="KAH3881119.1"/>
    </source>
</evidence>
<gene>
    <name evidence="1" type="ORF">DPMN_005041</name>
</gene>
<protein>
    <submittedName>
        <fullName evidence="1">Uncharacterized protein</fullName>
    </submittedName>
</protein>
<proteinExistence type="predicted"/>
<evidence type="ECO:0000313" key="2">
    <source>
        <dbReference type="Proteomes" id="UP000828390"/>
    </source>
</evidence>
<reference evidence="1" key="2">
    <citation type="submission" date="2020-11" db="EMBL/GenBank/DDBJ databases">
        <authorList>
            <person name="McCartney M.A."/>
            <person name="Auch B."/>
            <person name="Kono T."/>
            <person name="Mallez S."/>
            <person name="Becker A."/>
            <person name="Gohl D.M."/>
            <person name="Silverstein K.A.T."/>
            <person name="Koren S."/>
            <person name="Bechman K.B."/>
            <person name="Herman A."/>
            <person name="Abrahante J.E."/>
            <person name="Garbe J."/>
        </authorList>
    </citation>
    <scope>NUCLEOTIDE SEQUENCE</scope>
    <source>
        <strain evidence="1">Duluth1</strain>
        <tissue evidence="1">Whole animal</tissue>
    </source>
</reference>
<organism evidence="1 2">
    <name type="scientific">Dreissena polymorpha</name>
    <name type="common">Zebra mussel</name>
    <name type="synonym">Mytilus polymorpha</name>
    <dbReference type="NCBI Taxonomy" id="45954"/>
    <lineage>
        <taxon>Eukaryota</taxon>
        <taxon>Metazoa</taxon>
        <taxon>Spiralia</taxon>
        <taxon>Lophotrochozoa</taxon>
        <taxon>Mollusca</taxon>
        <taxon>Bivalvia</taxon>
        <taxon>Autobranchia</taxon>
        <taxon>Heteroconchia</taxon>
        <taxon>Euheterodonta</taxon>
        <taxon>Imparidentia</taxon>
        <taxon>Neoheterodontei</taxon>
        <taxon>Myida</taxon>
        <taxon>Dreissenoidea</taxon>
        <taxon>Dreissenidae</taxon>
        <taxon>Dreissena</taxon>
    </lineage>
</organism>
<comment type="caution">
    <text evidence="1">The sequence shown here is derived from an EMBL/GenBank/DDBJ whole genome shotgun (WGS) entry which is preliminary data.</text>
</comment>
<dbReference type="AlphaFoldDB" id="A0A9D4MSG8"/>
<name>A0A9D4MSG8_DREPO</name>
<sequence length="56" mass="6275">MLDLDMKYFFRISVTLKVAFIAGSSKHGNAFRASVGSNWVTARYLQLTVPNNTCSF</sequence>